<dbReference type="EMBL" id="JAANYQ010000010">
    <property type="protein sequence ID" value="KAF4122146.1"/>
    <property type="molecule type" value="Genomic_DNA"/>
</dbReference>
<evidence type="ECO:0000313" key="2">
    <source>
        <dbReference type="EMBL" id="KAF4122146.1"/>
    </source>
</evidence>
<gene>
    <name evidence="2" type="ORF">GMORB2_7739</name>
</gene>
<name>A0A9P5D341_9HYPO</name>
<dbReference type="AlphaFoldDB" id="A0A9P5D341"/>
<dbReference type="GeneID" id="55973962"/>
<feature type="region of interest" description="Disordered" evidence="1">
    <location>
        <begin position="1"/>
        <end position="34"/>
    </location>
</feature>
<sequence length="449" mass="48887">MIASSLSVSSPEEAVVISGASPPSSARRVTPAVNNESALTRVGNGDCQIPRPGEDAGASADKAIIVESIIQDEAMTRLSTAELYGGVVRREVPFIPTEYLAGDDDSALSPVLRHCVRLAGKLSLATRCGGLSDTDLHELHTLLASRCVVDLSDCAGLMLLLSRIQPDSRLVDRVLLPLSTSNAPLENTPMPIAVGCLTSYSWLSLVGFAPLPTLPPFKPSTILDYRDTTEPGTWAPHYLKLTHLAASFVHLRRTTQGRGNTPDTTVAWAELEYTTLLNVAQMPSEYLDVRDDMPATPAATITHMLQTLVFLRIYQHLLYHNPSLGQAIGLRPVPGVIHFICALARSVFICPSVVINHWPILGDIQATTVEVLLDMWKLTKAGNCRSLLNLWKPVGTRFDGLARHVRDQIGSGPWDVEMIDGYSVFWMFRDLRSLSLEGHMRKPDGAAAS</sequence>
<feature type="compositionally biased region" description="Polar residues" evidence="1">
    <location>
        <begin position="1"/>
        <end position="10"/>
    </location>
</feature>
<dbReference type="RefSeq" id="XP_035320798.1">
    <property type="nucleotide sequence ID" value="XM_035469704.1"/>
</dbReference>
<proteinExistence type="predicted"/>
<comment type="caution">
    <text evidence="2">The sequence shown here is derived from an EMBL/GenBank/DDBJ whole genome shotgun (WGS) entry which is preliminary data.</text>
</comment>
<dbReference type="OrthoDB" id="2740448at2759"/>
<accession>A0A9P5D341</accession>
<dbReference type="Proteomes" id="UP000749293">
    <property type="component" value="Unassembled WGS sequence"/>
</dbReference>
<keyword evidence="3" id="KW-1185">Reference proteome</keyword>
<reference evidence="2" key="1">
    <citation type="submission" date="2020-03" db="EMBL/GenBank/DDBJ databases">
        <title>Site-based positive gene gene selection in Geosmithia morbida across the United States reveals a broad range of putative effectors and factors for local host and environmental adapation.</title>
        <authorList>
            <person name="Onufrak A."/>
            <person name="Murdoch R.W."/>
            <person name="Gazis R."/>
            <person name="Huff M."/>
            <person name="Staton M."/>
            <person name="Klingeman W."/>
            <person name="Hadziabdic D."/>
        </authorList>
    </citation>
    <scope>NUCLEOTIDE SEQUENCE</scope>
    <source>
        <strain evidence="2">1262</strain>
    </source>
</reference>
<organism evidence="2 3">
    <name type="scientific">Geosmithia morbida</name>
    <dbReference type="NCBI Taxonomy" id="1094350"/>
    <lineage>
        <taxon>Eukaryota</taxon>
        <taxon>Fungi</taxon>
        <taxon>Dikarya</taxon>
        <taxon>Ascomycota</taxon>
        <taxon>Pezizomycotina</taxon>
        <taxon>Sordariomycetes</taxon>
        <taxon>Hypocreomycetidae</taxon>
        <taxon>Hypocreales</taxon>
        <taxon>Bionectriaceae</taxon>
        <taxon>Geosmithia</taxon>
    </lineage>
</organism>
<protein>
    <submittedName>
        <fullName evidence="2">Uncharacterized protein</fullName>
    </submittedName>
</protein>
<evidence type="ECO:0000313" key="3">
    <source>
        <dbReference type="Proteomes" id="UP000749293"/>
    </source>
</evidence>
<evidence type="ECO:0000256" key="1">
    <source>
        <dbReference type="SAM" id="MobiDB-lite"/>
    </source>
</evidence>